<dbReference type="PANTHER" id="PTHR33376:SF7">
    <property type="entry name" value="C4-DICARBOXYLATE-BINDING PROTEIN DCTB"/>
    <property type="match status" value="1"/>
</dbReference>
<dbReference type="EMBL" id="CP137852">
    <property type="protein sequence ID" value="WPB83787.1"/>
    <property type="molecule type" value="Genomic_DNA"/>
</dbReference>
<gene>
    <name evidence="4" type="ORF">R9Z33_16930</name>
</gene>
<evidence type="ECO:0000256" key="2">
    <source>
        <dbReference type="ARBA" id="ARBA00022448"/>
    </source>
</evidence>
<comment type="similarity">
    <text evidence="1">Belongs to the bacterial solute-binding protein 7 family.</text>
</comment>
<reference evidence="4 5" key="1">
    <citation type="submission" date="2023-11" db="EMBL/GenBank/DDBJ databases">
        <title>Arctic aerobic anoxygenic photoheterotroph Sediminicoccus rosea KRV36 adapts its photosynthesis to long days of polar summer.</title>
        <authorList>
            <person name="Tomasch J."/>
            <person name="Kopejtka K."/>
            <person name="Bily T."/>
            <person name="Gardiner A.T."/>
            <person name="Gardian Z."/>
            <person name="Shivaramu S."/>
            <person name="Koblizek M."/>
            <person name="Engelhardt F."/>
            <person name="Kaftan D."/>
        </authorList>
    </citation>
    <scope>NUCLEOTIDE SEQUENCE [LARGE SCALE GENOMIC DNA]</scope>
    <source>
        <strain evidence="4 5">R-30</strain>
    </source>
</reference>
<dbReference type="Gene3D" id="3.40.190.170">
    <property type="entry name" value="Bacterial extracellular solute-binding protein, family 7"/>
    <property type="match status" value="1"/>
</dbReference>
<keyword evidence="3" id="KW-0732">Signal</keyword>
<evidence type="ECO:0000313" key="5">
    <source>
        <dbReference type="Proteomes" id="UP001305521"/>
    </source>
</evidence>
<dbReference type="PANTHER" id="PTHR33376">
    <property type="match status" value="1"/>
</dbReference>
<sequence length="376" mass="40735">MTVKPGHAGPLLQPSWMAGGRLRRICRIGVTILLLIALDVTPKTTSAQEAPIQLKIVGGLAGVTQYDRYEVPFWLERVPRLTGGRVQAEIAPFDRSGIRGSEFIHLMRVGVVPFGTLILTIAGADEPELMASDLAALNPDMAHLRRNVQAFRSVFTRILRENHELEVLAVYAYPAQVLFCARPFSGLGDIVGRRVRTSSATQADLMEAVGALPVVIPFAEIVGSIRRGTVECAITGTLSGNSIGLHEVTSHVHTMALSWGVSVFAAHGPSWAALPDEVRSQISLGLTALEEEIWTAAEQDTLQGLRCNAGHADCTGGLRGRMRVVPVSAADEQMRQRLVRQTVLPRWLDRCGENCARVWNDSLAATTGIRAGMPTQ</sequence>
<name>A0ABZ0PEF1_9PROT</name>
<dbReference type="InterPro" id="IPR038404">
    <property type="entry name" value="TRAP_DctP_sf"/>
</dbReference>
<dbReference type="CDD" id="cd13602">
    <property type="entry name" value="PBP2_TRAP_BpDctp6_7"/>
    <property type="match status" value="1"/>
</dbReference>
<evidence type="ECO:0000256" key="1">
    <source>
        <dbReference type="ARBA" id="ARBA00009023"/>
    </source>
</evidence>
<dbReference type="RefSeq" id="WP_318647744.1">
    <property type="nucleotide sequence ID" value="NZ_CP137852.1"/>
</dbReference>
<keyword evidence="2" id="KW-0813">Transport</keyword>
<dbReference type="Proteomes" id="UP001305521">
    <property type="component" value="Chromosome"/>
</dbReference>
<organism evidence="4 5">
    <name type="scientific">Sediminicoccus rosea</name>
    <dbReference type="NCBI Taxonomy" id="1225128"/>
    <lineage>
        <taxon>Bacteria</taxon>
        <taxon>Pseudomonadati</taxon>
        <taxon>Pseudomonadota</taxon>
        <taxon>Alphaproteobacteria</taxon>
        <taxon>Acetobacterales</taxon>
        <taxon>Roseomonadaceae</taxon>
        <taxon>Sediminicoccus</taxon>
    </lineage>
</organism>
<evidence type="ECO:0000313" key="4">
    <source>
        <dbReference type="EMBL" id="WPB83787.1"/>
    </source>
</evidence>
<evidence type="ECO:0000256" key="3">
    <source>
        <dbReference type="ARBA" id="ARBA00022729"/>
    </source>
</evidence>
<keyword evidence="5" id="KW-1185">Reference proteome</keyword>
<dbReference type="Pfam" id="PF03480">
    <property type="entry name" value="DctP"/>
    <property type="match status" value="1"/>
</dbReference>
<protein>
    <submittedName>
        <fullName evidence="4">TRAP transporter substrate-binding protein</fullName>
    </submittedName>
</protein>
<proteinExistence type="inferred from homology"/>
<dbReference type="NCBIfam" id="NF037995">
    <property type="entry name" value="TRAP_S1"/>
    <property type="match status" value="1"/>
</dbReference>
<accession>A0ABZ0PEF1</accession>
<dbReference type="InterPro" id="IPR018389">
    <property type="entry name" value="DctP_fam"/>
</dbReference>